<evidence type="ECO:0000256" key="2">
    <source>
        <dbReference type="SAM" id="Phobius"/>
    </source>
</evidence>
<sequence>MTPRSHVLSVVLVVAVVAGGLAVVPAASAAQVDVAASDLPGSGTSSDPYQISNASELQAIEDDMGAHYELVSDIDASGTSEWNSGAGFDPIGNYSNPFTGTFDGNGHEINNLTISRSGQDHVALFGSIENSIVTGVKLENADVTGDFRVGVLIGYTKSGTVSEVTASGTVQGSSYVGGIAGYHNGGEVIASNSTATVVGGDYSGGLVGINFGFVNTSFATGAVDGSQNVGGVIGRNLGTVNTSYATGSVTGTSMVGGLLGSVYGGTQTRSYATGTVSGDSDVGGLIGYFDSGTTSNAYWDVNTTSQSSSAGGTGLTTAEMTGTGADANLAGFDFTTTWDTNAVDTANGYVLPYPTLTANTQDPAPSQTLYAGGAGTGSDPYDIANWTHLDNVRQNLDANYTVVADLDETTYGYDSVANGSANGGQGFAPIGNATTGFKGTFDGNGFTIENLTINRSSQSDVGLIGYADTGGTITNTSLVAVDVTGSGDVGSLVGHASSATVTASNATGAVTGTGSQYTGGLVGYAQYSTVNRSYTAVNVTGQNNVGGLVGTTADEYTVIEQSYATGTVSGDTWVGGLVGVNRGPTNESYAIGTVTGSSDVGGIAGLNYGTMNETYWDVRATGQTTSAGNATGLSSRAMTGPRASTTMAGLNFTATWQTAPDSATNGYVVSYPTLQTNTQSPAPSTTLYAAGDGTESDPYDIANWHHLNNTRENLAGNFTLVANLTETTDGYDSVANTSANGGAGFAPIGYYIDSVDNDPFAGSFEGTGYAISNLTIDRPTESQVGLFGATGTSATITNVTLDAVNVTGDQQVGGLLGDNDGTIDDSDVRGTVTGVFKVGVLAGENAGTVRDSYATGDVSSSNRIVGGLVGYNTGPVTTSYATANVTGTYADDAGGLVGQNDGPVNESYAVGNVSTGGSNVGGLVGSNYATVTDAYWDVNTTGQTTSAGGTGLTTRQLTANTSLAGFEFTNTWSVVNTSAQVSYPYLLNNTQSPAPGLQQAPLYAGGSGTAGDPYEIATWGHLNNTRENLDANYTVVADLNESTTGYDSVANGSANGGAGFAPIGDSSTPFTGTFDGDGYIIANLTIDRSSENFVGLFGNVSSRGAIENTTLDSVSITGGQETGGLAGRLYGTVNRSSVDGTVDGTDWVGVVVGTNYGTVTDTYTTGSATVSTQDVGGLVGWNDGTIEDSYANSTVTGPASYSDSGTGGLVGQNKGTVARSYATGGVSTGAGDVGGLVGVSSGTTTDSYWDVNTTGQDSSAGGTALTTADLTGYSAPHTTALDFATTWAVVTDGGTASYPYLQANSQAPRPGLRTLYAGGSGADATPYEITDWSELDAVRENPGANYTVLADLDETTAGYDSLANGSANGGQGFDPIGTDTDRFLGTFDGQGHTIANLTIDRSSEDYVGLFGAVGKSGEGTVVDLHLAAVNVTGDRYVGGLAGGHGRAVLTIETVSVSGTVDGTRWVGGLVGANHGLIDTATATATVDGTRYIGGLVGSNGGTVTASAANGSVEGSTEVGGLLGANGGTVNESHATGPVTATTSVGGLVGSNTGTVNTSYATGTVSTPSGSSNPIDIGGLVGTSPGGHVERSNASGLLEAPNATRVGGLVGSTVAEGGPKTVLLSNATGDVSGGDTVGGLIGTNEGDQVTESYATGAVTASNDTAGGLVGMNTDYDGASLYNATVSDTYATGAVSAGGTDVGGLVGNNTVTDGGESVIDDSYAVGAVSGSASVGGLVGTNDGTVANAYWDTQTTEQDSSAGGTGLSTADLKGSAASENTNLDFTTTWAVISGDQISYPYLSNNTQSPAPGLGAPPTEESDDTGSSRTGPIVIEDPGDQTDRGDRRVVRSRVERSAPDAASVTVPDGSAGATVSVDGSNETGEVEPLARAGNVSVDALELDVETDRDLWLNVTTYENDRRPIRANGSSPDSASAVSDAARAFESETGTVSAGYVEVAHNLNEGDVSEVRFSFTLSKSRLDALGVDRENVTLYRQGPDGWADLPTEFVETSGDEHRFAATTPGFSVFAIGTGASQFEVRDAALAESTIEAGETADVTATVENRGGFEASTTIRVTADGEEVTSESMTLDGGESTSVALSFDRPEGEYDVAVANQSLGTLVVEGVATADPDDDPTPGGEGQGGRPLLPIIALVVLVAVAVAVVYRQTDIGE</sequence>
<dbReference type="Pfam" id="PF07581">
    <property type="entry name" value="Glug"/>
    <property type="match status" value="1"/>
</dbReference>
<accession>A0A2R4WZG4</accession>
<evidence type="ECO:0000259" key="3">
    <source>
        <dbReference type="Pfam" id="PF07581"/>
    </source>
</evidence>
<keyword evidence="2" id="KW-0812">Transmembrane</keyword>
<dbReference type="EMBL" id="CP028858">
    <property type="protein sequence ID" value="AWB26921.1"/>
    <property type="molecule type" value="Genomic_DNA"/>
</dbReference>
<proteinExistence type="predicted"/>
<dbReference type="InterPro" id="IPR011493">
    <property type="entry name" value="GLUG"/>
</dbReference>
<reference evidence="4 5" key="1">
    <citation type="submission" date="2018-04" db="EMBL/GenBank/DDBJ databases">
        <title>Halococcoides cellulosivorans gen. nov., sp. nov., an extremely halophilic cellulose-utilizing haloarchaeon from hypersaline lakes.</title>
        <authorList>
            <person name="Sorokin D.Y."/>
            <person name="Toshchakov S.V."/>
            <person name="Samarov N.I."/>
            <person name="Korzhenkov A."/>
            <person name="Kublanov I.V."/>
        </authorList>
    </citation>
    <scope>NUCLEOTIDE SEQUENCE [LARGE SCALE GENOMIC DNA]</scope>
    <source>
        <strain evidence="4 5">HArcel1</strain>
    </source>
</reference>
<feature type="compositionally biased region" description="Basic and acidic residues" evidence="1">
    <location>
        <begin position="1837"/>
        <end position="1854"/>
    </location>
</feature>
<feature type="domain" description="GLUG" evidence="3">
    <location>
        <begin position="1173"/>
        <end position="1196"/>
    </location>
</feature>
<dbReference type="KEGG" id="harc:HARCEL1_03940"/>
<feature type="region of interest" description="Disordered" evidence="1">
    <location>
        <begin position="1799"/>
        <end position="1881"/>
    </location>
</feature>
<feature type="transmembrane region" description="Helical" evidence="2">
    <location>
        <begin position="2142"/>
        <end position="2160"/>
    </location>
</feature>
<evidence type="ECO:0000313" key="5">
    <source>
        <dbReference type="Proteomes" id="UP000244727"/>
    </source>
</evidence>
<dbReference type="Proteomes" id="UP000244727">
    <property type="component" value="Chromosome"/>
</dbReference>
<dbReference type="NCBIfam" id="TIGR04213">
    <property type="entry name" value="PGF_pre_PGF"/>
    <property type="match status" value="1"/>
</dbReference>
<protein>
    <recommendedName>
        <fullName evidence="3">GLUG domain-containing protein</fullName>
    </recommendedName>
</protein>
<keyword evidence="2" id="KW-0472">Membrane</keyword>
<evidence type="ECO:0000313" key="4">
    <source>
        <dbReference type="EMBL" id="AWB26921.1"/>
    </source>
</evidence>
<keyword evidence="5" id="KW-1185">Reference proteome</keyword>
<dbReference type="Gene3D" id="2.160.20.110">
    <property type="match status" value="6"/>
</dbReference>
<gene>
    <name evidence="4" type="ORF">HARCEL1_03940</name>
</gene>
<dbReference type="InterPro" id="IPR026453">
    <property type="entry name" value="PGF_pre_PGF"/>
</dbReference>
<evidence type="ECO:0000256" key="1">
    <source>
        <dbReference type="SAM" id="MobiDB-lite"/>
    </source>
</evidence>
<keyword evidence="2" id="KW-1133">Transmembrane helix</keyword>
<organism evidence="4 5">
    <name type="scientific">Halococcoides cellulosivorans</name>
    <dbReference type="NCBI Taxonomy" id="1679096"/>
    <lineage>
        <taxon>Archaea</taxon>
        <taxon>Methanobacteriati</taxon>
        <taxon>Methanobacteriota</taxon>
        <taxon>Stenosarchaea group</taxon>
        <taxon>Halobacteria</taxon>
        <taxon>Halobacteriales</taxon>
        <taxon>Haloarculaceae</taxon>
        <taxon>Halococcoides</taxon>
    </lineage>
</organism>
<name>A0A2R4WZG4_9EURY</name>